<accession>A0AA38JIU5</accession>
<evidence type="ECO:0000313" key="3">
    <source>
        <dbReference type="Proteomes" id="UP001176059"/>
    </source>
</evidence>
<dbReference type="AlphaFoldDB" id="A0AA38JIU5"/>
<sequence>MFWTLLIQDPPLLYLDQTNIPPNLSLISMYYYSLFNRCEYPFFQPSHLSSTGTMAALGVAASICIAVAVEKLLWNRNHRPPQAAVTAVTAMTLSDTSLDWVLSHCEHAERKLAEKEGHLRDLKLVAAASQAKYLQLERQWLANERTYERRCAELESKNVQLQENARVHDANGMEVVAFQRKADRADQVHPLFVSFLDRLLLANKVWQQQKELQRAKEELAEQEAEKKKTMRANAFAMFRDRLIAANVVWRQQREIKKLREDMNKVKEDAENVKRGRVRAVARSAKQMVVDTRREGMVEELVNGLVEDLRRERKLNEKKLEDMNKTWQEERQKLLSEIEALRLSQQARLIEQEVSNDLEDRLAVSHT</sequence>
<evidence type="ECO:0000313" key="2">
    <source>
        <dbReference type="EMBL" id="KAJ3732043.1"/>
    </source>
</evidence>
<organism evidence="2 3">
    <name type="scientific">Lentinula guzmanii</name>
    <dbReference type="NCBI Taxonomy" id="2804957"/>
    <lineage>
        <taxon>Eukaryota</taxon>
        <taxon>Fungi</taxon>
        <taxon>Dikarya</taxon>
        <taxon>Basidiomycota</taxon>
        <taxon>Agaricomycotina</taxon>
        <taxon>Agaricomycetes</taxon>
        <taxon>Agaricomycetidae</taxon>
        <taxon>Agaricales</taxon>
        <taxon>Marasmiineae</taxon>
        <taxon>Omphalotaceae</taxon>
        <taxon>Lentinula</taxon>
    </lineage>
</organism>
<reference evidence="2" key="1">
    <citation type="submission" date="2022-08" db="EMBL/GenBank/DDBJ databases">
        <authorList>
            <consortium name="DOE Joint Genome Institute"/>
            <person name="Min B."/>
            <person name="Sierra-Patev S."/>
            <person name="Naranjo-Ortiz M."/>
            <person name="Looney B."/>
            <person name="Konkel Z."/>
            <person name="Slot J.C."/>
            <person name="Sakamoto Y."/>
            <person name="Steenwyk J.L."/>
            <person name="Rokas A."/>
            <person name="Carro J."/>
            <person name="Camarero S."/>
            <person name="Ferreira P."/>
            <person name="Molpeceres G."/>
            <person name="Ruiz-duenas F.J."/>
            <person name="Serrano A."/>
            <person name="Henrissat B."/>
            <person name="Drula E."/>
            <person name="Hughes K.W."/>
            <person name="Mata J.L."/>
            <person name="Ishikawa N.K."/>
            <person name="Vargas-Isla R."/>
            <person name="Ushijima S."/>
            <person name="Smith C.A."/>
            <person name="Ahrendt S."/>
            <person name="Andreopoulos W."/>
            <person name="He G."/>
            <person name="LaButti K."/>
            <person name="Lipzen A."/>
            <person name="Ng V."/>
            <person name="Riley R."/>
            <person name="Sandor L."/>
            <person name="Barry K."/>
            <person name="Martinez A.T."/>
            <person name="Xiao Y."/>
            <person name="Gibbons J.G."/>
            <person name="Terashima K."/>
            <person name="Hibbett D.S."/>
            <person name="Grigoriev I.V."/>
        </authorList>
    </citation>
    <scope>NUCLEOTIDE SEQUENCE</scope>
    <source>
        <strain evidence="2">ET3784</strain>
    </source>
</reference>
<comment type="caution">
    <text evidence="2">The sequence shown here is derived from an EMBL/GenBank/DDBJ whole genome shotgun (WGS) entry which is preliminary data.</text>
</comment>
<feature type="coiled-coil region" evidence="1">
    <location>
        <begin position="105"/>
        <end position="171"/>
    </location>
</feature>
<name>A0AA38JIU5_9AGAR</name>
<feature type="coiled-coil region" evidence="1">
    <location>
        <begin position="205"/>
        <end position="275"/>
    </location>
</feature>
<proteinExistence type="predicted"/>
<dbReference type="EMBL" id="JANVFO010000026">
    <property type="protein sequence ID" value="KAJ3732043.1"/>
    <property type="molecule type" value="Genomic_DNA"/>
</dbReference>
<keyword evidence="3" id="KW-1185">Reference proteome</keyword>
<evidence type="ECO:0000256" key="1">
    <source>
        <dbReference type="SAM" id="Coils"/>
    </source>
</evidence>
<reference evidence="2" key="2">
    <citation type="journal article" date="2023" name="Proc. Natl. Acad. Sci. U.S.A.">
        <title>A global phylogenomic analysis of the shiitake genus Lentinula.</title>
        <authorList>
            <person name="Sierra-Patev S."/>
            <person name="Min B."/>
            <person name="Naranjo-Ortiz M."/>
            <person name="Looney B."/>
            <person name="Konkel Z."/>
            <person name="Slot J.C."/>
            <person name="Sakamoto Y."/>
            <person name="Steenwyk J.L."/>
            <person name="Rokas A."/>
            <person name="Carro J."/>
            <person name="Camarero S."/>
            <person name="Ferreira P."/>
            <person name="Molpeceres G."/>
            <person name="Ruiz-Duenas F.J."/>
            <person name="Serrano A."/>
            <person name="Henrissat B."/>
            <person name="Drula E."/>
            <person name="Hughes K.W."/>
            <person name="Mata J.L."/>
            <person name="Ishikawa N.K."/>
            <person name="Vargas-Isla R."/>
            <person name="Ushijima S."/>
            <person name="Smith C.A."/>
            <person name="Donoghue J."/>
            <person name="Ahrendt S."/>
            <person name="Andreopoulos W."/>
            <person name="He G."/>
            <person name="LaButti K."/>
            <person name="Lipzen A."/>
            <person name="Ng V."/>
            <person name="Riley R."/>
            <person name="Sandor L."/>
            <person name="Barry K."/>
            <person name="Martinez A.T."/>
            <person name="Xiao Y."/>
            <person name="Gibbons J.G."/>
            <person name="Terashima K."/>
            <person name="Grigoriev I.V."/>
            <person name="Hibbett D."/>
        </authorList>
    </citation>
    <scope>NUCLEOTIDE SEQUENCE</scope>
    <source>
        <strain evidence="2">ET3784</strain>
    </source>
</reference>
<protein>
    <submittedName>
        <fullName evidence="2">Uncharacterized protein</fullName>
    </submittedName>
</protein>
<feature type="coiled-coil region" evidence="1">
    <location>
        <begin position="305"/>
        <end position="343"/>
    </location>
</feature>
<keyword evidence="1" id="KW-0175">Coiled coil</keyword>
<dbReference type="Proteomes" id="UP001176059">
    <property type="component" value="Unassembled WGS sequence"/>
</dbReference>
<gene>
    <name evidence="2" type="ORF">DFJ43DRAFT_1075279</name>
</gene>